<dbReference type="PANTHER" id="PTHR23020">
    <property type="entry name" value="UNCHARACTERIZED NUCLEAR HORMONE RECEPTOR-RELATED"/>
    <property type="match status" value="1"/>
</dbReference>
<dbReference type="PANTHER" id="PTHR23020:SF8">
    <property type="entry name" value="CHK KINASE-LIKE DOMAIN-CONTAINING PROTEIN"/>
    <property type="match status" value="1"/>
</dbReference>
<dbReference type="InterPro" id="IPR052961">
    <property type="entry name" value="Oxido-Kinase-like_Enzymes"/>
</dbReference>
<accession>A0A2G9UBX4</accession>
<evidence type="ECO:0000313" key="1">
    <source>
        <dbReference type="EMBL" id="PIO66980.1"/>
    </source>
</evidence>
<dbReference type="Proteomes" id="UP000230423">
    <property type="component" value="Unassembled WGS sequence"/>
</dbReference>
<evidence type="ECO:0000313" key="2">
    <source>
        <dbReference type="Proteomes" id="UP000230423"/>
    </source>
</evidence>
<protein>
    <recommendedName>
        <fullName evidence="3">CHK kinase-like domain-containing protein</fullName>
    </recommendedName>
</protein>
<dbReference type="EMBL" id="KZ347901">
    <property type="protein sequence ID" value="PIO66980.1"/>
    <property type="molecule type" value="Genomic_DNA"/>
</dbReference>
<evidence type="ECO:0008006" key="3">
    <source>
        <dbReference type="Google" id="ProtNLM"/>
    </source>
</evidence>
<proteinExistence type="predicted"/>
<name>A0A2G9UBX4_TELCI</name>
<sequence>MDLHTGGAGLFGTHVTWEDIEEDMHRELSTTASFGPNKSARDVGDGKGFMSKLLLIEADWQYSDKELPEKFMLKVITPSVWLKFAVEATREKNMNNRFSDASSMAGFVAFQKNAHNAEVASYNHLAKLPDGKVNIPKIYCMKKFTQSNPLKGYIIMEYLENTDVDILASFSLGEVRQILRFKAILEASSIDVPPEERKQFLQAPFQAMSTVFMPKEELSNTMLALRTVEGGRLAKHAGRLEEIVPELIDYEWTDKLADKLAFLSGEDRRAHWEELLEDFYCYLEEEIGNRKMPYTLEKGLEMALAKIESMLEDIFDYHDRNMKIRKGKPVV</sequence>
<organism evidence="1 2">
    <name type="scientific">Teladorsagia circumcincta</name>
    <name type="common">Brown stomach worm</name>
    <name type="synonym">Ostertagia circumcincta</name>
    <dbReference type="NCBI Taxonomy" id="45464"/>
    <lineage>
        <taxon>Eukaryota</taxon>
        <taxon>Metazoa</taxon>
        <taxon>Ecdysozoa</taxon>
        <taxon>Nematoda</taxon>
        <taxon>Chromadorea</taxon>
        <taxon>Rhabditida</taxon>
        <taxon>Rhabditina</taxon>
        <taxon>Rhabditomorpha</taxon>
        <taxon>Strongyloidea</taxon>
        <taxon>Trichostrongylidae</taxon>
        <taxon>Teladorsagia</taxon>
    </lineage>
</organism>
<dbReference type="AlphaFoldDB" id="A0A2G9UBX4"/>
<reference evidence="1 2" key="1">
    <citation type="submission" date="2015-09" db="EMBL/GenBank/DDBJ databases">
        <title>Draft genome of the parasitic nematode Teladorsagia circumcincta isolate WARC Sus (inbred).</title>
        <authorList>
            <person name="Mitreva M."/>
        </authorList>
    </citation>
    <scope>NUCLEOTIDE SEQUENCE [LARGE SCALE GENOMIC DNA]</scope>
    <source>
        <strain evidence="1 2">S</strain>
    </source>
</reference>
<dbReference type="SUPFAM" id="SSF56112">
    <property type="entry name" value="Protein kinase-like (PK-like)"/>
    <property type="match status" value="1"/>
</dbReference>
<dbReference type="InterPro" id="IPR012877">
    <property type="entry name" value="Dhs-27"/>
</dbReference>
<dbReference type="OrthoDB" id="8250698at2759"/>
<keyword evidence="2" id="KW-1185">Reference proteome</keyword>
<dbReference type="Pfam" id="PF07914">
    <property type="entry name" value="DUF1679"/>
    <property type="match status" value="2"/>
</dbReference>
<dbReference type="InterPro" id="IPR011009">
    <property type="entry name" value="Kinase-like_dom_sf"/>
</dbReference>
<gene>
    <name evidence="1" type="ORF">TELCIR_11292</name>
</gene>